<dbReference type="InterPro" id="IPR009057">
    <property type="entry name" value="Homeodomain-like_sf"/>
</dbReference>
<dbReference type="GO" id="GO:0003677">
    <property type="term" value="F:DNA binding"/>
    <property type="evidence" value="ECO:0007669"/>
    <property type="project" value="UniProtKB-UniRule"/>
</dbReference>
<dbReference type="InterPro" id="IPR036271">
    <property type="entry name" value="Tet_transcr_reg_TetR-rel_C_sf"/>
</dbReference>
<name>A0A974GXL0_SEDHY</name>
<evidence type="ECO:0000256" key="2">
    <source>
        <dbReference type="PROSITE-ProRule" id="PRU00335"/>
    </source>
</evidence>
<dbReference type="Proteomes" id="UP000611629">
    <property type="component" value="Unassembled WGS sequence"/>
</dbReference>
<dbReference type="InterPro" id="IPR001647">
    <property type="entry name" value="HTH_TetR"/>
</dbReference>
<sequence length="209" mass="24399">MKEKSFEKKQELLEAALNEFSSKKYEDASLNSIIKSAGISKGTFYYHFKDKQELYIYLLESSSKVKWEFINKNIKSSSTEEKGDIFATFRLQARIGAEFASIHPKYHNLSRMFVKEKGNEIYDTAKNVLIEDDINPLNEIIENAVKKGDFRNDLPGEFIIKIISHLFTHFEDVFNSEDDMELGNIIKNLDYYVDFMKNGLYNKITREDI</sequence>
<dbReference type="PROSITE" id="PS50977">
    <property type="entry name" value="HTH_TETR_2"/>
    <property type="match status" value="1"/>
</dbReference>
<organism evidence="4 5">
    <name type="scientific">Sedimentibacter hydroxybenzoicus DSM 7310</name>
    <dbReference type="NCBI Taxonomy" id="1123245"/>
    <lineage>
        <taxon>Bacteria</taxon>
        <taxon>Bacillati</taxon>
        <taxon>Bacillota</taxon>
        <taxon>Tissierellia</taxon>
        <taxon>Sedimentibacter</taxon>
    </lineage>
</organism>
<dbReference type="InterPro" id="IPR050624">
    <property type="entry name" value="HTH-type_Tx_Regulator"/>
</dbReference>
<feature type="domain" description="HTH tetR-type" evidence="3">
    <location>
        <begin position="6"/>
        <end position="66"/>
    </location>
</feature>
<dbReference type="PRINTS" id="PR00455">
    <property type="entry name" value="HTHTETR"/>
</dbReference>
<dbReference type="PANTHER" id="PTHR43479">
    <property type="entry name" value="ACREF/ENVCD OPERON REPRESSOR-RELATED"/>
    <property type="match status" value="1"/>
</dbReference>
<evidence type="ECO:0000313" key="5">
    <source>
        <dbReference type="Proteomes" id="UP000611629"/>
    </source>
</evidence>
<dbReference type="SUPFAM" id="SSF46689">
    <property type="entry name" value="Homeodomain-like"/>
    <property type="match status" value="1"/>
</dbReference>
<evidence type="ECO:0000313" key="4">
    <source>
        <dbReference type="EMBL" id="NYB75175.1"/>
    </source>
</evidence>
<keyword evidence="1 2" id="KW-0238">DNA-binding</keyword>
<reference evidence="4" key="1">
    <citation type="submission" date="2020-07" db="EMBL/GenBank/DDBJ databases">
        <title>Genomic analysis of a strain of Sedimentibacter Hydroxybenzoicus DSM7310.</title>
        <authorList>
            <person name="Ma S."/>
        </authorList>
    </citation>
    <scope>NUCLEOTIDE SEQUENCE</scope>
    <source>
        <strain evidence="4">DSM 7310</strain>
    </source>
</reference>
<protein>
    <submittedName>
        <fullName evidence="4">TetR/AcrR family transcriptional regulator</fullName>
    </submittedName>
</protein>
<keyword evidence="5" id="KW-1185">Reference proteome</keyword>
<dbReference type="Gene3D" id="1.10.357.10">
    <property type="entry name" value="Tetracycline Repressor, domain 2"/>
    <property type="match status" value="1"/>
</dbReference>
<accession>A0A974GXL0</accession>
<dbReference type="EMBL" id="JACBNQ010000018">
    <property type="protein sequence ID" value="NYB75175.1"/>
    <property type="molecule type" value="Genomic_DNA"/>
</dbReference>
<gene>
    <name evidence="4" type="ORF">HZF24_13585</name>
</gene>
<evidence type="ECO:0000259" key="3">
    <source>
        <dbReference type="PROSITE" id="PS50977"/>
    </source>
</evidence>
<dbReference type="PANTHER" id="PTHR43479:SF11">
    <property type="entry name" value="ACREF_ENVCD OPERON REPRESSOR-RELATED"/>
    <property type="match status" value="1"/>
</dbReference>
<dbReference type="RefSeq" id="WP_179238881.1">
    <property type="nucleotide sequence ID" value="NZ_JACBNQ010000018.1"/>
</dbReference>
<feature type="DNA-binding region" description="H-T-H motif" evidence="2">
    <location>
        <begin position="29"/>
        <end position="48"/>
    </location>
</feature>
<dbReference type="SUPFAM" id="SSF48498">
    <property type="entry name" value="Tetracyclin repressor-like, C-terminal domain"/>
    <property type="match status" value="1"/>
</dbReference>
<proteinExistence type="predicted"/>
<evidence type="ECO:0000256" key="1">
    <source>
        <dbReference type="ARBA" id="ARBA00023125"/>
    </source>
</evidence>
<dbReference type="AlphaFoldDB" id="A0A974GXL0"/>
<comment type="caution">
    <text evidence="4">The sequence shown here is derived from an EMBL/GenBank/DDBJ whole genome shotgun (WGS) entry which is preliminary data.</text>
</comment>
<dbReference type="Pfam" id="PF00440">
    <property type="entry name" value="TetR_N"/>
    <property type="match status" value="1"/>
</dbReference>